<sequence length="191" mass="21006">MISPTPQHAILCFPLSHRPSPTPSQRRCPDPRMHHLQIWRWLGGGLQQAGRGCAAAVQQLAQSQHAQGSRSPVGTRGGSVDAQRAGAAAASNSPVHGRMVASWSATATATLLKCSHAISNQLMALINEIEDIKLVGALVSFVMEKFCSSSCLFHSFSNCWEKVEMKTWWLELVWTNDGTWSWVRTIDDTRI</sequence>
<evidence type="ECO:0000313" key="3">
    <source>
        <dbReference type="Proteomes" id="UP000026961"/>
    </source>
</evidence>
<organism evidence="2">
    <name type="scientific">Oryza glumipatula</name>
    <dbReference type="NCBI Taxonomy" id="40148"/>
    <lineage>
        <taxon>Eukaryota</taxon>
        <taxon>Viridiplantae</taxon>
        <taxon>Streptophyta</taxon>
        <taxon>Embryophyta</taxon>
        <taxon>Tracheophyta</taxon>
        <taxon>Spermatophyta</taxon>
        <taxon>Magnoliopsida</taxon>
        <taxon>Liliopsida</taxon>
        <taxon>Poales</taxon>
        <taxon>Poaceae</taxon>
        <taxon>BOP clade</taxon>
        <taxon>Oryzoideae</taxon>
        <taxon>Oryzeae</taxon>
        <taxon>Oryzinae</taxon>
        <taxon>Oryza</taxon>
    </lineage>
</organism>
<proteinExistence type="predicted"/>
<dbReference type="Gramene" id="OGLUM04G29130.1">
    <property type="protein sequence ID" value="OGLUM04G29130.1"/>
    <property type="gene ID" value="OGLUM04G29130"/>
</dbReference>
<dbReference type="HOGENOM" id="CLU_122577_0_0_1"/>
<accession>A0A0D9ZSA6</accession>
<protein>
    <submittedName>
        <fullName evidence="2">Uncharacterized protein</fullName>
    </submittedName>
</protein>
<evidence type="ECO:0000256" key="1">
    <source>
        <dbReference type="SAM" id="MobiDB-lite"/>
    </source>
</evidence>
<reference evidence="2" key="2">
    <citation type="submission" date="2018-05" db="EMBL/GenBank/DDBJ databases">
        <title>OgluRS3 (Oryza glumaepatula Reference Sequence Version 3).</title>
        <authorList>
            <person name="Zhang J."/>
            <person name="Kudrna D."/>
            <person name="Lee S."/>
            <person name="Talag J."/>
            <person name="Welchert J."/>
            <person name="Wing R.A."/>
        </authorList>
    </citation>
    <scope>NUCLEOTIDE SEQUENCE [LARGE SCALE GENOMIC DNA]</scope>
</reference>
<dbReference type="EnsemblPlants" id="OGLUM04G29130.1">
    <property type="protein sequence ID" value="OGLUM04G29130.1"/>
    <property type="gene ID" value="OGLUM04G29130"/>
</dbReference>
<reference evidence="2" key="1">
    <citation type="submission" date="2015-04" db="UniProtKB">
        <authorList>
            <consortium name="EnsemblPlants"/>
        </authorList>
    </citation>
    <scope>IDENTIFICATION</scope>
</reference>
<dbReference type="Proteomes" id="UP000026961">
    <property type="component" value="Chromosome 4"/>
</dbReference>
<feature type="region of interest" description="Disordered" evidence="1">
    <location>
        <begin position="64"/>
        <end position="91"/>
    </location>
</feature>
<evidence type="ECO:0000313" key="2">
    <source>
        <dbReference type="EnsemblPlants" id="OGLUM04G29130.1"/>
    </source>
</evidence>
<name>A0A0D9ZSA6_9ORYZ</name>
<keyword evidence="3" id="KW-1185">Reference proteome</keyword>
<dbReference type="AlphaFoldDB" id="A0A0D9ZSA6"/>